<feature type="compositionally biased region" description="Polar residues" evidence="1">
    <location>
        <begin position="1"/>
        <end position="13"/>
    </location>
</feature>
<dbReference type="STRING" id="42155.A0A0R3QY67"/>
<reference evidence="4" key="1">
    <citation type="submission" date="2017-02" db="UniProtKB">
        <authorList>
            <consortium name="WormBaseParasite"/>
        </authorList>
    </citation>
    <scope>IDENTIFICATION</scope>
</reference>
<name>A0A0R3QY67_9BILA</name>
<organism evidence="4">
    <name type="scientific">Brugia timori</name>
    <dbReference type="NCBI Taxonomy" id="42155"/>
    <lineage>
        <taxon>Eukaryota</taxon>
        <taxon>Metazoa</taxon>
        <taxon>Ecdysozoa</taxon>
        <taxon>Nematoda</taxon>
        <taxon>Chromadorea</taxon>
        <taxon>Rhabditida</taxon>
        <taxon>Spirurina</taxon>
        <taxon>Spiruromorpha</taxon>
        <taxon>Filarioidea</taxon>
        <taxon>Onchocercidae</taxon>
        <taxon>Brugia</taxon>
    </lineage>
</organism>
<dbReference type="Proteomes" id="UP000280834">
    <property type="component" value="Unassembled WGS sequence"/>
</dbReference>
<evidence type="ECO:0000313" key="3">
    <source>
        <dbReference type="Proteomes" id="UP000280834"/>
    </source>
</evidence>
<reference evidence="2 3" key="2">
    <citation type="submission" date="2018-11" db="EMBL/GenBank/DDBJ databases">
        <authorList>
            <consortium name="Pathogen Informatics"/>
        </authorList>
    </citation>
    <scope>NUCLEOTIDE SEQUENCE [LARGE SCALE GENOMIC DNA]</scope>
</reference>
<feature type="compositionally biased region" description="Polar residues" evidence="1">
    <location>
        <begin position="24"/>
        <end position="37"/>
    </location>
</feature>
<dbReference type="WBParaSite" id="BTMF_0001268901-mRNA-1">
    <property type="protein sequence ID" value="BTMF_0001268901-mRNA-1"/>
    <property type="gene ID" value="BTMF_0001268901"/>
</dbReference>
<evidence type="ECO:0000313" key="4">
    <source>
        <dbReference type="WBParaSite" id="BTMF_0001268901-mRNA-1"/>
    </source>
</evidence>
<proteinExistence type="predicted"/>
<keyword evidence="3" id="KW-1185">Reference proteome</keyword>
<feature type="region of interest" description="Disordered" evidence="1">
    <location>
        <begin position="1"/>
        <end position="37"/>
    </location>
</feature>
<dbReference type="AlphaFoldDB" id="A0A0R3QY67"/>
<accession>A0A0R3QY67</accession>
<evidence type="ECO:0000313" key="2">
    <source>
        <dbReference type="EMBL" id="VDO36520.1"/>
    </source>
</evidence>
<dbReference type="EMBL" id="UZAG01017765">
    <property type="protein sequence ID" value="VDO36520.1"/>
    <property type="molecule type" value="Genomic_DNA"/>
</dbReference>
<gene>
    <name evidence="2" type="ORF">BTMF_LOCUS10703</name>
</gene>
<evidence type="ECO:0000256" key="1">
    <source>
        <dbReference type="SAM" id="MobiDB-lite"/>
    </source>
</evidence>
<protein>
    <submittedName>
        <fullName evidence="4">RNase H domain-containing protein</fullName>
    </submittedName>
</protein>
<feature type="compositionally biased region" description="Basic and acidic residues" evidence="1">
    <location>
        <begin position="14"/>
        <end position="23"/>
    </location>
</feature>
<sequence length="176" mass="19522">MLTLEHSQASESETFVHHGEHNKTTNLTASADNSSQNDRSYDLNKIPVNFQMLVIMFALISFQPDDLIPGLDLSGVNSAETEAISEKNDFPSKLYEHPCGNKEFSVSVEMRNNQVIKSAELVSSSQSGFYMSDEKWVIAEIHSVAEKIWNLVSSKQPLEILISGDSVGIASQELQM</sequence>